<name>Q974F0_SULTO</name>
<dbReference type="GO" id="GO:0015833">
    <property type="term" value="P:peptide transport"/>
    <property type="evidence" value="ECO:0007669"/>
    <property type="project" value="InterPro"/>
</dbReference>
<dbReference type="KEGG" id="sto:STK_07000"/>
<dbReference type="eggNOG" id="arCOG00184">
    <property type="taxonomic scope" value="Archaea"/>
</dbReference>
<dbReference type="PROSITE" id="PS50893">
    <property type="entry name" value="ABC_TRANSPORTER_2"/>
    <property type="match status" value="1"/>
</dbReference>
<accession>Q974F0</accession>
<evidence type="ECO:0000259" key="4">
    <source>
        <dbReference type="PROSITE" id="PS50893"/>
    </source>
</evidence>
<dbReference type="InterPro" id="IPR013563">
    <property type="entry name" value="Oligopep_ABC_C"/>
</dbReference>
<evidence type="ECO:0000256" key="2">
    <source>
        <dbReference type="ARBA" id="ARBA00022741"/>
    </source>
</evidence>
<proteinExistence type="predicted"/>
<dbReference type="Pfam" id="PF00005">
    <property type="entry name" value="ABC_tran"/>
    <property type="match status" value="1"/>
</dbReference>
<dbReference type="Gene3D" id="3.40.50.300">
    <property type="entry name" value="P-loop containing nucleotide triphosphate hydrolases"/>
    <property type="match status" value="1"/>
</dbReference>
<dbReference type="InterPro" id="IPR003439">
    <property type="entry name" value="ABC_transporter-like_ATP-bd"/>
</dbReference>
<dbReference type="EMBL" id="BA000023">
    <property type="protein sequence ID" value="BAB65708.1"/>
    <property type="molecule type" value="Genomic_DNA"/>
</dbReference>
<dbReference type="FunFam" id="3.40.50.300:FF:000016">
    <property type="entry name" value="Oligopeptide ABC transporter ATP-binding component"/>
    <property type="match status" value="1"/>
</dbReference>
<dbReference type="InterPro" id="IPR027417">
    <property type="entry name" value="P-loop_NTPase"/>
</dbReference>
<dbReference type="Proteomes" id="UP000001015">
    <property type="component" value="Chromosome"/>
</dbReference>
<evidence type="ECO:0000256" key="3">
    <source>
        <dbReference type="ARBA" id="ARBA00022840"/>
    </source>
</evidence>
<dbReference type="PANTHER" id="PTHR43230">
    <property type="entry name" value="ABC-TYPE DIPEPTIDE/OLIGOPEPTIDE TRANSPORT SYSTEM, ATPASE COMPONENT"/>
    <property type="match status" value="1"/>
</dbReference>
<dbReference type="CDD" id="cd03257">
    <property type="entry name" value="ABC_NikE_OppD_transporters"/>
    <property type="match status" value="1"/>
</dbReference>
<dbReference type="GO" id="GO:0005524">
    <property type="term" value="F:ATP binding"/>
    <property type="evidence" value="ECO:0007669"/>
    <property type="project" value="UniProtKB-KW"/>
</dbReference>
<sequence>MIKMIETKSLKVYYKTPRGIVRAVDNVNISVREKEIVALVGESGSGKTTLGKTILGLIKPTDGKILWNGKEITKLKGKSLKEFRLKNQIIYQDPFDAIDIRLRVYDVVAEGIRLHKLAKSKQEEREMVYNILKSVGLSPPQQFSIAYPTQLSGGQLQRVAIARAIVLNPDFVVADEPVSMLDVSIRADILNIFLNLRENQGTSILMITHDLATAAYVADRIYVMYLGKIVEYGRTDQIVDNPKHPYTQALISSIPIPEPGYVIQVKLSEPDSPVPENGCPLYPRCPFRKEICKKEEPRLKEVEPEHYVACHLY</sequence>
<keyword evidence="3 5" id="KW-0067">ATP-binding</keyword>
<feature type="domain" description="ABC transporter" evidence="4">
    <location>
        <begin position="5"/>
        <end position="251"/>
    </location>
</feature>
<dbReference type="PROSITE" id="PS00211">
    <property type="entry name" value="ABC_TRANSPORTER_1"/>
    <property type="match status" value="1"/>
</dbReference>
<dbReference type="GO" id="GO:0016887">
    <property type="term" value="F:ATP hydrolysis activity"/>
    <property type="evidence" value="ECO:0007669"/>
    <property type="project" value="InterPro"/>
</dbReference>
<dbReference type="AlphaFoldDB" id="Q974F0"/>
<keyword evidence="6" id="KW-1185">Reference proteome</keyword>
<reference evidence="6" key="1">
    <citation type="journal article" date="2001" name="DNA Res.">
        <title>Complete genome sequence of an aerobic thermoacidophilic Crenarchaeon, Sulfolobus tokodaii strain7.</title>
        <authorList>
            <person name="Kawarabayasi Y."/>
            <person name="Hino Y."/>
            <person name="Horikawa H."/>
            <person name="Jin-no K."/>
            <person name="Takahashi M."/>
            <person name="Sekine M."/>
            <person name="Baba S."/>
            <person name="Ankai A."/>
            <person name="Kosugi H."/>
            <person name="Hosoyama A."/>
            <person name="Fukui S."/>
            <person name="Nagai Y."/>
            <person name="Nishijima K."/>
            <person name="Otsuka R."/>
            <person name="Nakazawa H."/>
            <person name="Takamiya M."/>
            <person name="Kato Y."/>
            <person name="Yoshizawa T."/>
            <person name="Tanaka T."/>
            <person name="Kudoh Y."/>
            <person name="Yamazaki J."/>
            <person name="Kushida N."/>
            <person name="Oguchi A."/>
            <person name="Aoki K."/>
            <person name="Masuda S."/>
            <person name="Yanagii M."/>
            <person name="Nishimura M."/>
            <person name="Yamagishi A."/>
            <person name="Oshima T."/>
            <person name="Kikuchi H."/>
        </authorList>
    </citation>
    <scope>NUCLEOTIDE SEQUENCE [LARGE SCALE GENOMIC DNA]</scope>
    <source>
        <strain evidence="6">DSM 16993 / JCM 10545 / NBRC 100140 / 7</strain>
    </source>
</reference>
<dbReference type="SMART" id="SM00382">
    <property type="entry name" value="AAA"/>
    <property type="match status" value="1"/>
</dbReference>
<dbReference type="STRING" id="273063.STK_07000"/>
<dbReference type="PATRIC" id="fig|273063.9.peg.792"/>
<evidence type="ECO:0000313" key="6">
    <source>
        <dbReference type="Proteomes" id="UP000001015"/>
    </source>
</evidence>
<dbReference type="NCBIfam" id="TIGR01727">
    <property type="entry name" value="oligo_HPY"/>
    <property type="match status" value="1"/>
</dbReference>
<dbReference type="SUPFAM" id="SSF52540">
    <property type="entry name" value="P-loop containing nucleoside triphosphate hydrolases"/>
    <property type="match status" value="1"/>
</dbReference>
<dbReference type="PANTHER" id="PTHR43230:SF3">
    <property type="entry name" value="ABC-TYPE DIPEPTIDE_OLIGOPEPTIDE TRANSPORT SYSTEM, ATPASE COMPONENT"/>
    <property type="match status" value="1"/>
</dbReference>
<dbReference type="InterPro" id="IPR017871">
    <property type="entry name" value="ABC_transporter-like_CS"/>
</dbReference>
<organism evidence="5 6">
    <name type="scientific">Sulfurisphaera tokodaii (strain DSM 16993 / JCM 10545 / NBRC 100140 / 7)</name>
    <name type="common">Sulfolobus tokodaii</name>
    <dbReference type="NCBI Taxonomy" id="273063"/>
    <lineage>
        <taxon>Archaea</taxon>
        <taxon>Thermoproteota</taxon>
        <taxon>Thermoprotei</taxon>
        <taxon>Sulfolobales</taxon>
        <taxon>Sulfolobaceae</taxon>
        <taxon>Sulfurisphaera</taxon>
    </lineage>
</organism>
<dbReference type="InterPro" id="IPR003593">
    <property type="entry name" value="AAA+_ATPase"/>
</dbReference>
<protein>
    <submittedName>
        <fullName evidence="5">ABC transporter ATP-binding protein</fullName>
    </submittedName>
</protein>
<dbReference type="Pfam" id="PF08352">
    <property type="entry name" value="oligo_HPY"/>
    <property type="match status" value="1"/>
</dbReference>
<evidence type="ECO:0000313" key="5">
    <source>
        <dbReference type="EMBL" id="BAB65708.1"/>
    </source>
</evidence>
<keyword evidence="2" id="KW-0547">Nucleotide-binding</keyword>
<evidence type="ECO:0000256" key="1">
    <source>
        <dbReference type="ARBA" id="ARBA00022448"/>
    </source>
</evidence>
<keyword evidence="1" id="KW-0813">Transport</keyword>
<gene>
    <name evidence="5" type="primary">ST0700</name>
    <name evidence="5" type="ordered locus">STK_07000</name>
</gene>